<accession>A0A6V8LDU6</accession>
<feature type="transmembrane region" description="Helical" evidence="2">
    <location>
        <begin position="181"/>
        <end position="199"/>
    </location>
</feature>
<keyword evidence="2" id="KW-1133">Transmembrane helix</keyword>
<feature type="transmembrane region" description="Helical" evidence="2">
    <location>
        <begin position="383"/>
        <end position="404"/>
    </location>
</feature>
<feature type="transmembrane region" description="Helical" evidence="2">
    <location>
        <begin position="416"/>
        <end position="435"/>
    </location>
</feature>
<gene>
    <name evidence="3" type="ORF">Prum_059080</name>
</gene>
<feature type="transmembrane region" description="Helical" evidence="2">
    <location>
        <begin position="455"/>
        <end position="481"/>
    </location>
</feature>
<keyword evidence="2" id="KW-0812">Transmembrane</keyword>
<organism evidence="3 4">
    <name type="scientific">Phytohabitans rumicis</name>
    <dbReference type="NCBI Taxonomy" id="1076125"/>
    <lineage>
        <taxon>Bacteria</taxon>
        <taxon>Bacillati</taxon>
        <taxon>Actinomycetota</taxon>
        <taxon>Actinomycetes</taxon>
        <taxon>Micromonosporales</taxon>
        <taxon>Micromonosporaceae</taxon>
    </lineage>
</organism>
<reference evidence="3 4" key="1">
    <citation type="submission" date="2020-03" db="EMBL/GenBank/DDBJ databases">
        <title>Whole genome shotgun sequence of Phytohabitans rumicis NBRC 108638.</title>
        <authorList>
            <person name="Komaki H."/>
            <person name="Tamura T."/>
        </authorList>
    </citation>
    <scope>NUCLEOTIDE SEQUENCE [LARGE SCALE GENOMIC DNA]</scope>
    <source>
        <strain evidence="3 4">NBRC 108638</strain>
    </source>
</reference>
<evidence type="ECO:0000313" key="4">
    <source>
        <dbReference type="Proteomes" id="UP000482960"/>
    </source>
</evidence>
<feature type="transmembrane region" description="Helical" evidence="2">
    <location>
        <begin position="157"/>
        <end position="175"/>
    </location>
</feature>
<reference evidence="3 4" key="2">
    <citation type="submission" date="2020-03" db="EMBL/GenBank/DDBJ databases">
        <authorList>
            <person name="Ichikawa N."/>
            <person name="Kimura A."/>
            <person name="Kitahashi Y."/>
            <person name="Uohara A."/>
        </authorList>
    </citation>
    <scope>NUCLEOTIDE SEQUENCE [LARGE SCALE GENOMIC DNA]</scope>
    <source>
        <strain evidence="3 4">NBRC 108638</strain>
    </source>
</reference>
<evidence type="ECO:0000313" key="3">
    <source>
        <dbReference type="EMBL" id="GFJ92266.1"/>
    </source>
</evidence>
<feature type="compositionally biased region" description="Basic and acidic residues" evidence="1">
    <location>
        <begin position="498"/>
        <end position="514"/>
    </location>
</feature>
<feature type="transmembrane region" description="Helical" evidence="2">
    <location>
        <begin position="128"/>
        <end position="150"/>
    </location>
</feature>
<protein>
    <recommendedName>
        <fullName evidence="5">DUF2142 domain-containing protein</fullName>
    </recommendedName>
</protein>
<dbReference type="RefSeq" id="WP_173079188.1">
    <property type="nucleotide sequence ID" value="NZ_BAABJB010000013.1"/>
</dbReference>
<dbReference type="InterPro" id="IPR018674">
    <property type="entry name" value="DUF2142_membrane"/>
</dbReference>
<evidence type="ECO:0008006" key="5">
    <source>
        <dbReference type="Google" id="ProtNLM"/>
    </source>
</evidence>
<keyword evidence="4" id="KW-1185">Reference proteome</keyword>
<feature type="transmembrane region" description="Helical" evidence="2">
    <location>
        <begin position="258"/>
        <end position="278"/>
    </location>
</feature>
<feature type="transmembrane region" description="Helical" evidence="2">
    <location>
        <begin position="211"/>
        <end position="238"/>
    </location>
</feature>
<feature type="transmembrane region" description="Helical" evidence="2">
    <location>
        <begin position="324"/>
        <end position="345"/>
    </location>
</feature>
<keyword evidence="2" id="KW-0472">Membrane</keyword>
<sequence>MSRFWWAKRLVWVGVFLGLVLIGGAWAVATPIGGTPDEKAHIYHAAGVAGGDFFAKPTDAKYGTGVFHEIPQNLVNGCEKGGIADFCANPQDPDKLVRVGTYTGRYNPLYYAAVGVPLRLWPNAAGLLASRMISVLLVAAVLTAAIYSAARWSRSRVLIPALVVAGTPMLFHLMGAVNPNALEIAAGTLFFCALIPLADPSTTVHAACVRLAGVAGILLVTLRGLGPLWLAIGLVVVLAGAGRGRLRELARHRTVRRWGVAVLVAGAAGVAWTVLFKATAGAEVATQHVGPLDALKTMVLVYWGAILIQMVGNLGYLSTALPGFVVFTWAAVVGFLVVGVGVLGSRSAKVRVLALILACLAIPTLAVVTAVDTLDFFWQGRYSLPLAVCVPLICAHELAVAGVLTGPAIRRLTRMLVVVLLPAQLIGLLMILVRWQNNMVQVGVDLPLNPLESTGWRPALGPLLPIVLMFVGLTVVGWAYLALVRPAVAAAGESPPAEQRESPVDSSDRPEVREALAVNPA</sequence>
<dbReference type="Proteomes" id="UP000482960">
    <property type="component" value="Unassembled WGS sequence"/>
</dbReference>
<evidence type="ECO:0000256" key="2">
    <source>
        <dbReference type="SAM" id="Phobius"/>
    </source>
</evidence>
<proteinExistence type="predicted"/>
<evidence type="ECO:0000256" key="1">
    <source>
        <dbReference type="SAM" id="MobiDB-lite"/>
    </source>
</evidence>
<dbReference type="AlphaFoldDB" id="A0A6V8LDU6"/>
<feature type="transmembrane region" description="Helical" evidence="2">
    <location>
        <begin position="352"/>
        <end position="371"/>
    </location>
</feature>
<comment type="caution">
    <text evidence="3">The sequence shown here is derived from an EMBL/GenBank/DDBJ whole genome shotgun (WGS) entry which is preliminary data.</text>
</comment>
<dbReference type="EMBL" id="BLPG01000001">
    <property type="protein sequence ID" value="GFJ92266.1"/>
    <property type="molecule type" value="Genomic_DNA"/>
</dbReference>
<dbReference type="Pfam" id="PF09913">
    <property type="entry name" value="DUF2142"/>
    <property type="match status" value="1"/>
</dbReference>
<feature type="transmembrane region" description="Helical" evidence="2">
    <location>
        <begin position="299"/>
        <end position="318"/>
    </location>
</feature>
<name>A0A6V8LDU6_9ACTN</name>
<feature type="region of interest" description="Disordered" evidence="1">
    <location>
        <begin position="491"/>
        <end position="521"/>
    </location>
</feature>